<evidence type="ECO:0000256" key="1">
    <source>
        <dbReference type="ARBA" id="ARBA00004141"/>
    </source>
</evidence>
<dbReference type="GO" id="GO:0016020">
    <property type="term" value="C:membrane"/>
    <property type="evidence" value="ECO:0007669"/>
    <property type="project" value="UniProtKB-SubCell"/>
</dbReference>
<proteinExistence type="inferred from homology"/>
<feature type="transmembrane region" description="Helical" evidence="6">
    <location>
        <begin position="82"/>
        <end position="102"/>
    </location>
</feature>
<feature type="transmembrane region" description="Helical" evidence="6">
    <location>
        <begin position="330"/>
        <end position="350"/>
    </location>
</feature>
<evidence type="ECO:0000256" key="2">
    <source>
        <dbReference type="ARBA" id="ARBA00008412"/>
    </source>
</evidence>
<dbReference type="CDD" id="cd06176">
    <property type="entry name" value="MFS_BCD_PucC-like"/>
    <property type="match status" value="1"/>
</dbReference>
<evidence type="ECO:0000313" key="8">
    <source>
        <dbReference type="Proteomes" id="UP000215027"/>
    </source>
</evidence>
<evidence type="ECO:0000256" key="6">
    <source>
        <dbReference type="SAM" id="Phobius"/>
    </source>
</evidence>
<dbReference type="PANTHER" id="PTHR23538">
    <property type="entry name" value="44.5 KD BACTERIOCHLOROPHYLL SYNTHASE SUBUNIT"/>
    <property type="match status" value="1"/>
</dbReference>
<name>A0A160T8E1_9CHLR</name>
<feature type="transmembrane region" description="Helical" evidence="6">
    <location>
        <begin position="114"/>
        <end position="138"/>
    </location>
</feature>
<feature type="transmembrane region" description="Helical" evidence="6">
    <location>
        <begin position="181"/>
        <end position="202"/>
    </location>
</feature>
<gene>
    <name evidence="7" type="ORF">CFX0092_B0455</name>
</gene>
<protein>
    <submittedName>
        <fullName evidence="7">PUCC protein</fullName>
    </submittedName>
</protein>
<feature type="transmembrane region" description="Helical" evidence="6">
    <location>
        <begin position="150"/>
        <end position="175"/>
    </location>
</feature>
<dbReference type="Pfam" id="PF03209">
    <property type="entry name" value="PUCC"/>
    <property type="match status" value="1"/>
</dbReference>
<organism evidence="7 8">
    <name type="scientific">Candidatus Promineifilum breve</name>
    <dbReference type="NCBI Taxonomy" id="1806508"/>
    <lineage>
        <taxon>Bacteria</taxon>
        <taxon>Bacillati</taxon>
        <taxon>Chloroflexota</taxon>
        <taxon>Ardenticatenia</taxon>
        <taxon>Candidatus Promineifilales</taxon>
        <taxon>Candidatus Promineifilaceae</taxon>
        <taxon>Candidatus Promineifilum</taxon>
    </lineage>
</organism>
<dbReference type="OrthoDB" id="144773at2"/>
<feature type="transmembrane region" description="Helical" evidence="6">
    <location>
        <begin position="400"/>
        <end position="421"/>
    </location>
</feature>
<feature type="transmembrane region" description="Helical" evidence="6">
    <location>
        <begin position="362"/>
        <end position="380"/>
    </location>
</feature>
<comment type="subcellular location">
    <subcellularLocation>
        <location evidence="1">Membrane</location>
        <topology evidence="1">Multi-pass membrane protein</topology>
    </subcellularLocation>
</comment>
<keyword evidence="3 6" id="KW-0812">Transmembrane</keyword>
<dbReference type="SUPFAM" id="SSF103473">
    <property type="entry name" value="MFS general substrate transporter"/>
    <property type="match status" value="1"/>
</dbReference>
<feature type="transmembrane region" description="Helical" evidence="6">
    <location>
        <begin position="305"/>
        <end position="324"/>
    </location>
</feature>
<keyword evidence="8" id="KW-1185">Reference proteome</keyword>
<sequence>MEQDKRFTLWRGLRLSSFQIGSAMGDILITSIWNRILIVNFGIPATPVSLLLALRYLLSPLSLWAGNLTDHRFFFGLRRTPVIWFGRALMIASLPFLGFSAARLGQSSADALGWLFALFSSLLYGVGTLISGSPFLALTRESAPERMQGVAISMAQTALIIFFPIVGIAFSIWMPVYDGQVFWQMIAATMLIGGFFWVFAILGIERRQPAEAAATPATDHRLGDVIRAMWSDRRTRLFFGFLSLGSLAAWSHEAILEPFGADVFDLSMGVTTRFNSYWQAATVVVLIIGGILWRKRPPEAQQRITSIGLVIMAAGMSLLLPVAVTGQRHLIEVALLIFGAGFGVYTYGGVSLMAVMSPDRHAGLYLGLWTISNLLFKGLGTLMGGALRDLFLLRLELAPGLSYGLIFLLQAVGLVTAALLLTRIDILGFARDTGRSVSRLEAAVVAD</sequence>
<dbReference type="PANTHER" id="PTHR23538:SF1">
    <property type="entry name" value="44.5 KD BACTERIOCHLOROPHYLL SYNTHASE SUBUNIT"/>
    <property type="match status" value="1"/>
</dbReference>
<comment type="similarity">
    <text evidence="2">Belongs to the PucC family.</text>
</comment>
<keyword evidence="5 6" id="KW-0472">Membrane</keyword>
<evidence type="ECO:0000313" key="7">
    <source>
        <dbReference type="EMBL" id="CUS05989.1"/>
    </source>
</evidence>
<feature type="transmembrane region" description="Helical" evidence="6">
    <location>
        <begin position="276"/>
        <end position="293"/>
    </location>
</feature>
<dbReference type="InterPro" id="IPR026036">
    <property type="entry name" value="PucC"/>
</dbReference>
<dbReference type="Proteomes" id="UP000215027">
    <property type="component" value="Chromosome II"/>
</dbReference>
<evidence type="ECO:0000256" key="4">
    <source>
        <dbReference type="ARBA" id="ARBA00022989"/>
    </source>
</evidence>
<dbReference type="InterPro" id="IPR004896">
    <property type="entry name" value="PucC-rel"/>
</dbReference>
<dbReference type="InterPro" id="IPR036259">
    <property type="entry name" value="MFS_trans_sf"/>
</dbReference>
<evidence type="ECO:0000256" key="3">
    <source>
        <dbReference type="ARBA" id="ARBA00022692"/>
    </source>
</evidence>
<dbReference type="RefSeq" id="WP_095045328.1">
    <property type="nucleotide sequence ID" value="NZ_LN890656.1"/>
</dbReference>
<keyword evidence="4 6" id="KW-1133">Transmembrane helix</keyword>
<reference evidence="7" key="1">
    <citation type="submission" date="2016-01" db="EMBL/GenBank/DDBJ databases">
        <authorList>
            <person name="Mcilroy J.S."/>
            <person name="Karst M S."/>
            <person name="Albertsen M."/>
        </authorList>
    </citation>
    <scope>NUCLEOTIDE SEQUENCE</scope>
    <source>
        <strain evidence="7">Cfx-K</strain>
    </source>
</reference>
<accession>A0A160T8E1</accession>
<evidence type="ECO:0000256" key="5">
    <source>
        <dbReference type="ARBA" id="ARBA00023136"/>
    </source>
</evidence>
<dbReference type="Gene3D" id="1.20.1250.20">
    <property type="entry name" value="MFS general substrate transporter like domains"/>
    <property type="match status" value="1"/>
</dbReference>
<dbReference type="EMBL" id="LN890656">
    <property type="protein sequence ID" value="CUS05989.1"/>
    <property type="molecule type" value="Genomic_DNA"/>
</dbReference>
<feature type="transmembrane region" description="Helical" evidence="6">
    <location>
        <begin position="237"/>
        <end position="256"/>
    </location>
</feature>
<dbReference type="KEGG" id="pbf:CFX0092_B0455"/>
<dbReference type="AlphaFoldDB" id="A0A160T8E1"/>